<dbReference type="PANTHER" id="PTHR31384:SF150">
    <property type="entry name" value="AUXIN RESPONSE FACTOR 6"/>
    <property type="match status" value="1"/>
</dbReference>
<keyword evidence="8" id="KW-0927">Auxin signaling pathway</keyword>
<gene>
    <name evidence="12" type="ORF">C1H46_036413</name>
</gene>
<name>A0A540KUY6_MALBA</name>
<feature type="region of interest" description="Disordered" evidence="9">
    <location>
        <begin position="1"/>
        <end position="20"/>
    </location>
</feature>
<dbReference type="SUPFAM" id="SSF54277">
    <property type="entry name" value="CAD &amp; PB1 domains"/>
    <property type="match status" value="1"/>
</dbReference>
<dbReference type="GO" id="GO:0005634">
    <property type="term" value="C:nucleus"/>
    <property type="evidence" value="ECO:0007669"/>
    <property type="project" value="UniProtKB-SubCell"/>
</dbReference>
<dbReference type="GO" id="GO:0006355">
    <property type="term" value="P:regulation of DNA-templated transcription"/>
    <property type="evidence" value="ECO:0007669"/>
    <property type="project" value="InterPro"/>
</dbReference>
<evidence type="ECO:0000259" key="11">
    <source>
        <dbReference type="PROSITE" id="PS51745"/>
    </source>
</evidence>
<dbReference type="GO" id="GO:0003677">
    <property type="term" value="F:DNA binding"/>
    <property type="evidence" value="ECO:0007669"/>
    <property type="project" value="UniProtKB-KW"/>
</dbReference>
<feature type="domain" description="PB1" evidence="11">
    <location>
        <begin position="625"/>
        <end position="709"/>
    </location>
</feature>
<evidence type="ECO:0000313" key="13">
    <source>
        <dbReference type="Proteomes" id="UP000315295"/>
    </source>
</evidence>
<feature type="compositionally biased region" description="Basic and acidic residues" evidence="9">
    <location>
        <begin position="11"/>
        <end position="20"/>
    </location>
</feature>
<evidence type="ECO:0000259" key="10">
    <source>
        <dbReference type="PROSITE" id="PS50863"/>
    </source>
</evidence>
<comment type="subunit">
    <text evidence="3">Homodimers and heterodimers.</text>
</comment>
<dbReference type="Gene3D" id="2.40.330.10">
    <property type="entry name" value="DNA-binding pseudobarrel domain"/>
    <property type="match status" value="1"/>
</dbReference>
<dbReference type="Proteomes" id="UP000315295">
    <property type="component" value="Unassembled WGS sequence"/>
</dbReference>
<evidence type="ECO:0000256" key="2">
    <source>
        <dbReference type="ARBA" id="ARBA00007853"/>
    </source>
</evidence>
<evidence type="ECO:0000313" key="12">
    <source>
        <dbReference type="EMBL" id="TQD78017.1"/>
    </source>
</evidence>
<keyword evidence="4" id="KW-0805">Transcription regulation</keyword>
<keyword evidence="7" id="KW-0539">Nucleus</keyword>
<evidence type="ECO:0000256" key="7">
    <source>
        <dbReference type="ARBA" id="ARBA00023242"/>
    </source>
</evidence>
<reference evidence="12 13" key="1">
    <citation type="journal article" date="2019" name="G3 (Bethesda)">
        <title>Sequencing of a Wild Apple (Malus baccata) Genome Unravels the Differences Between Cultivated and Wild Apple Species Regarding Disease Resistance and Cold Tolerance.</title>
        <authorList>
            <person name="Chen X."/>
        </authorList>
    </citation>
    <scope>NUCLEOTIDE SEQUENCE [LARGE SCALE GENOMIC DNA]</scope>
    <source>
        <strain evidence="13">cv. Shandingzi</strain>
        <tissue evidence="12">Leaves</tissue>
    </source>
</reference>
<dbReference type="Gene3D" id="3.10.20.90">
    <property type="entry name" value="Phosphatidylinositol 3-kinase Catalytic Subunit, Chain A, domain 1"/>
    <property type="match status" value="1"/>
</dbReference>
<dbReference type="CDD" id="cd10017">
    <property type="entry name" value="B3_DNA"/>
    <property type="match status" value="1"/>
</dbReference>
<feature type="region of interest" description="Disordered" evidence="9">
    <location>
        <begin position="721"/>
        <end position="751"/>
    </location>
</feature>
<dbReference type="SUPFAM" id="SSF101936">
    <property type="entry name" value="DNA-binding pseudobarrel domain"/>
    <property type="match status" value="1"/>
</dbReference>
<evidence type="ECO:0008006" key="14">
    <source>
        <dbReference type="Google" id="ProtNLM"/>
    </source>
</evidence>
<dbReference type="InterPro" id="IPR053793">
    <property type="entry name" value="PB1-like"/>
</dbReference>
<dbReference type="InterPro" id="IPR033389">
    <property type="entry name" value="AUX/IAA_dom"/>
</dbReference>
<proteinExistence type="inferred from homology"/>
<dbReference type="FunFam" id="3.10.20.90:FF:000047">
    <property type="entry name" value="Auxin response factor"/>
    <property type="match status" value="1"/>
</dbReference>
<feature type="compositionally biased region" description="Polar residues" evidence="9">
    <location>
        <begin position="721"/>
        <end position="730"/>
    </location>
</feature>
<evidence type="ECO:0000256" key="8">
    <source>
        <dbReference type="ARBA" id="ARBA00023294"/>
    </source>
</evidence>
<comment type="similarity">
    <text evidence="2">Belongs to the ARF family.</text>
</comment>
<dbReference type="SMART" id="SM01019">
    <property type="entry name" value="B3"/>
    <property type="match status" value="1"/>
</dbReference>
<evidence type="ECO:0000256" key="1">
    <source>
        <dbReference type="ARBA" id="ARBA00004123"/>
    </source>
</evidence>
<dbReference type="GO" id="GO:0009734">
    <property type="term" value="P:auxin-activated signaling pathway"/>
    <property type="evidence" value="ECO:0007669"/>
    <property type="project" value="UniProtKB-KW"/>
</dbReference>
<comment type="caution">
    <text evidence="12">The sequence shown here is derived from an EMBL/GenBank/DDBJ whole genome shotgun (WGS) entry which is preliminary data.</text>
</comment>
<keyword evidence="6" id="KW-0804">Transcription</keyword>
<evidence type="ECO:0000256" key="3">
    <source>
        <dbReference type="ARBA" id="ARBA00011726"/>
    </source>
</evidence>
<comment type="subcellular location">
    <subcellularLocation>
        <location evidence="1">Nucleus</location>
    </subcellularLocation>
</comment>
<dbReference type="PROSITE" id="PS50863">
    <property type="entry name" value="B3"/>
    <property type="match status" value="1"/>
</dbReference>
<dbReference type="FunFam" id="2.40.330.10:FF:000001">
    <property type="entry name" value="Auxin response factor"/>
    <property type="match status" value="1"/>
</dbReference>
<feature type="domain" description="TF-B3" evidence="10">
    <location>
        <begin position="133"/>
        <end position="236"/>
    </location>
</feature>
<dbReference type="InterPro" id="IPR015300">
    <property type="entry name" value="DNA-bd_pseudobarrel_sf"/>
</dbReference>
<organism evidence="12 13">
    <name type="scientific">Malus baccata</name>
    <name type="common">Siberian crab apple</name>
    <name type="synonym">Pyrus baccata</name>
    <dbReference type="NCBI Taxonomy" id="106549"/>
    <lineage>
        <taxon>Eukaryota</taxon>
        <taxon>Viridiplantae</taxon>
        <taxon>Streptophyta</taxon>
        <taxon>Embryophyta</taxon>
        <taxon>Tracheophyta</taxon>
        <taxon>Spermatophyta</taxon>
        <taxon>Magnoliopsida</taxon>
        <taxon>eudicotyledons</taxon>
        <taxon>Gunneridae</taxon>
        <taxon>Pentapetalae</taxon>
        <taxon>rosids</taxon>
        <taxon>fabids</taxon>
        <taxon>Rosales</taxon>
        <taxon>Rosaceae</taxon>
        <taxon>Amygdaloideae</taxon>
        <taxon>Maleae</taxon>
        <taxon>Malus</taxon>
    </lineage>
</organism>
<protein>
    <recommendedName>
        <fullName evidence="14">Auxin response factor</fullName>
    </recommendedName>
</protein>
<keyword evidence="5" id="KW-0238">DNA-binding</keyword>
<evidence type="ECO:0000256" key="9">
    <source>
        <dbReference type="SAM" id="MobiDB-lite"/>
    </source>
</evidence>
<dbReference type="PROSITE" id="PS51745">
    <property type="entry name" value="PB1"/>
    <property type="match status" value="1"/>
</dbReference>
<dbReference type="EMBL" id="VIEB01000931">
    <property type="protein sequence ID" value="TQD78017.1"/>
    <property type="molecule type" value="Genomic_DNA"/>
</dbReference>
<keyword evidence="13" id="KW-1185">Reference proteome</keyword>
<dbReference type="InterPro" id="IPR044835">
    <property type="entry name" value="ARF_plant"/>
</dbReference>
<dbReference type="Pfam" id="PF02362">
    <property type="entry name" value="B3"/>
    <property type="match status" value="1"/>
</dbReference>
<dbReference type="InterPro" id="IPR003340">
    <property type="entry name" value="B3_DNA-bd"/>
</dbReference>
<sequence>MKLSASGLGQQDHEGGGGGGVEKKCLNSELWHACAGPLVSLPTRGTRVVYFPQGHSDQVAATTNKQIDAHLPNYPSLPPQLICQLHNITMHADVETDEVYAQMTLQPLTPQEQKETFLPMELGLPSKQPTNYFCKTLTASDTSTHGGFSVPRRAAEKVFPPLDFTLQPPAQELIARDLHDVEWKFRHIFRGQPKRHLLTTGWSVFVSAKRLVAGDSVLFIWYMGTITGISDLDPVRWPNSHWRSVKVGWDESTAGERQPRVSLWEIEPLTTFPMYPSLFPLRLKRPWHPGASSMHDNRDESNSLMWLRGGAVEQGLQSMNFQNVGMFPWMQQRLDSTLIGNDHNQQYQAMLATGSQNLGSGDQLRQQMMHFQQPFQYVQQSGSHNPMLQLQQQAIQQSIPHNILQGQQQVSMENMPQHLLQQQFNNQTDEQAQQQQNAYQDALKVQNEQLHQSQQMNVSSTSFLKTDLSDSSTKFSASTTPRQNMLGTLCPDASGNLLSMSRAGHSMPTEQSPQQSWAPKYAHGQANAFANSLSFPPFNEKDNAVEQENLNSDTHNPTLFGVNIESSGLLFPTSAPSFATSSNDADISMPLVDSGLQRSLYGCMQDSSELLHSAGQVDPPTPNNCTFVKVYKSGSVGRSLDISRFSSYHELREELGQMFGIEGKLEDRLRSGWQLVFVDREDDVLLLGDDPWESFVNNVWYIKILSPEDVHKMGHQAVESFSPNTGQRLNSGGGEGQDIVSGLPSLGSLEY</sequence>
<dbReference type="Pfam" id="PF02309">
    <property type="entry name" value="AUX_IAA"/>
    <property type="match status" value="1"/>
</dbReference>
<dbReference type="PANTHER" id="PTHR31384">
    <property type="entry name" value="AUXIN RESPONSE FACTOR 4-RELATED"/>
    <property type="match status" value="1"/>
</dbReference>
<dbReference type="STRING" id="106549.A0A540KUY6"/>
<evidence type="ECO:0000256" key="5">
    <source>
        <dbReference type="ARBA" id="ARBA00023125"/>
    </source>
</evidence>
<evidence type="ECO:0000256" key="4">
    <source>
        <dbReference type="ARBA" id="ARBA00023015"/>
    </source>
</evidence>
<accession>A0A540KUY6</accession>
<dbReference type="AlphaFoldDB" id="A0A540KUY6"/>
<evidence type="ECO:0000256" key="6">
    <source>
        <dbReference type="ARBA" id="ARBA00023163"/>
    </source>
</evidence>